<organism evidence="4 5">
    <name type="scientific">Rhypophila decipiens</name>
    <dbReference type="NCBI Taxonomy" id="261697"/>
    <lineage>
        <taxon>Eukaryota</taxon>
        <taxon>Fungi</taxon>
        <taxon>Dikarya</taxon>
        <taxon>Ascomycota</taxon>
        <taxon>Pezizomycotina</taxon>
        <taxon>Sordariomycetes</taxon>
        <taxon>Sordariomycetidae</taxon>
        <taxon>Sordariales</taxon>
        <taxon>Naviculisporaceae</taxon>
        <taxon>Rhypophila</taxon>
    </lineage>
</organism>
<dbReference type="InterPro" id="IPR001509">
    <property type="entry name" value="Epimerase_deHydtase"/>
</dbReference>
<feature type="domain" description="NAD-dependent epimerase/dehydratase" evidence="3">
    <location>
        <begin position="4"/>
        <end position="264"/>
    </location>
</feature>
<dbReference type="CDD" id="cd05227">
    <property type="entry name" value="AR_SDR_e"/>
    <property type="match status" value="1"/>
</dbReference>
<keyword evidence="5" id="KW-1185">Reference proteome</keyword>
<dbReference type="InterPro" id="IPR050425">
    <property type="entry name" value="NAD(P)_dehydrat-like"/>
</dbReference>
<dbReference type="Proteomes" id="UP001301769">
    <property type="component" value="Unassembled WGS sequence"/>
</dbReference>
<evidence type="ECO:0000256" key="1">
    <source>
        <dbReference type="ARBA" id="ARBA00023002"/>
    </source>
</evidence>
<dbReference type="SUPFAM" id="SSF51735">
    <property type="entry name" value="NAD(P)-binding Rossmann-fold domains"/>
    <property type="match status" value="1"/>
</dbReference>
<sequence>MTKILLTGGSGFIASHILHQLLNHTSKPTVITTVRTQSKADPILASYPEAVSQGRLQIQLTPDISDPNAFAPVIAASSPGLDVIIHTASPFHFRITDPKVDLIDPAVNGTLGILRAIVSHPDAQKSVNRVVVTSSFAAILDEAGISSPSTVFSEKSWNPVTISDIHKSSATAYRASKTLAEKSAWDFVSSNKDANFSVVTINPPMVFGPIIHSLGEAGLKGINTSNQRIVDLLAGNWKTGIPDVGPGMLFVDVRDVATAHVKAAFEEGLGGKRLFTTAGFFSNKEIAEVVRGNFEEYKDKLPEEGKDVGGELPSEDQRFNFDNTQTTELLGIDWIGLDKSIVDTAKSLKEYGA</sequence>
<dbReference type="FunFam" id="3.40.50.720:FF:000191">
    <property type="entry name" value="Methylglyoxal reductase (NADPH-dependent)"/>
    <property type="match status" value="1"/>
</dbReference>
<dbReference type="InterPro" id="IPR036291">
    <property type="entry name" value="NAD(P)-bd_dom_sf"/>
</dbReference>
<keyword evidence="1" id="KW-0560">Oxidoreductase</keyword>
<dbReference type="PANTHER" id="PTHR10366:SF564">
    <property type="entry name" value="STEROL-4-ALPHA-CARBOXYLATE 3-DEHYDROGENASE, DECARBOXYLATING"/>
    <property type="match status" value="1"/>
</dbReference>
<reference evidence="4" key="2">
    <citation type="submission" date="2023-05" db="EMBL/GenBank/DDBJ databases">
        <authorList>
            <consortium name="Lawrence Berkeley National Laboratory"/>
            <person name="Steindorff A."/>
            <person name="Hensen N."/>
            <person name="Bonometti L."/>
            <person name="Westerberg I."/>
            <person name="Brannstrom I.O."/>
            <person name="Guillou S."/>
            <person name="Cros-Aarteil S."/>
            <person name="Calhoun S."/>
            <person name="Haridas S."/>
            <person name="Kuo A."/>
            <person name="Mondo S."/>
            <person name="Pangilinan J."/>
            <person name="Riley R."/>
            <person name="Labutti K."/>
            <person name="Andreopoulos B."/>
            <person name="Lipzen A."/>
            <person name="Chen C."/>
            <person name="Yanf M."/>
            <person name="Daum C."/>
            <person name="Ng V."/>
            <person name="Clum A."/>
            <person name="Ohm R."/>
            <person name="Martin F."/>
            <person name="Silar P."/>
            <person name="Natvig D."/>
            <person name="Lalanne C."/>
            <person name="Gautier V."/>
            <person name="Ament-Velasquez S.L."/>
            <person name="Kruys A."/>
            <person name="Hutchinson M.I."/>
            <person name="Powell A.J."/>
            <person name="Barry K."/>
            <person name="Miller A.N."/>
            <person name="Grigoriev I.V."/>
            <person name="Debuchy R."/>
            <person name="Gladieux P."/>
            <person name="Thoren M.H."/>
            <person name="Johannesson H."/>
        </authorList>
    </citation>
    <scope>NUCLEOTIDE SEQUENCE</scope>
    <source>
        <strain evidence="4">PSN293</strain>
    </source>
</reference>
<dbReference type="PANTHER" id="PTHR10366">
    <property type="entry name" value="NAD DEPENDENT EPIMERASE/DEHYDRATASE"/>
    <property type="match status" value="1"/>
</dbReference>
<comment type="similarity">
    <text evidence="2">Belongs to the NAD(P)-dependent epimerase/dehydratase family. Dihydroflavonol-4-reductase subfamily.</text>
</comment>
<dbReference type="Pfam" id="PF01370">
    <property type="entry name" value="Epimerase"/>
    <property type="match status" value="1"/>
</dbReference>
<proteinExistence type="inferred from homology"/>
<evidence type="ECO:0000313" key="4">
    <source>
        <dbReference type="EMBL" id="KAK4212246.1"/>
    </source>
</evidence>
<dbReference type="AlphaFoldDB" id="A0AAN6Y4V8"/>
<dbReference type="GO" id="GO:0016616">
    <property type="term" value="F:oxidoreductase activity, acting on the CH-OH group of donors, NAD or NADP as acceptor"/>
    <property type="evidence" value="ECO:0007669"/>
    <property type="project" value="TreeGrafter"/>
</dbReference>
<reference evidence="4" key="1">
    <citation type="journal article" date="2023" name="Mol. Phylogenet. Evol.">
        <title>Genome-scale phylogeny and comparative genomics of the fungal order Sordariales.</title>
        <authorList>
            <person name="Hensen N."/>
            <person name="Bonometti L."/>
            <person name="Westerberg I."/>
            <person name="Brannstrom I.O."/>
            <person name="Guillou S."/>
            <person name="Cros-Aarteil S."/>
            <person name="Calhoun S."/>
            <person name="Haridas S."/>
            <person name="Kuo A."/>
            <person name="Mondo S."/>
            <person name="Pangilinan J."/>
            <person name="Riley R."/>
            <person name="LaButti K."/>
            <person name="Andreopoulos B."/>
            <person name="Lipzen A."/>
            <person name="Chen C."/>
            <person name="Yan M."/>
            <person name="Daum C."/>
            <person name="Ng V."/>
            <person name="Clum A."/>
            <person name="Steindorff A."/>
            <person name="Ohm R.A."/>
            <person name="Martin F."/>
            <person name="Silar P."/>
            <person name="Natvig D.O."/>
            <person name="Lalanne C."/>
            <person name="Gautier V."/>
            <person name="Ament-Velasquez S.L."/>
            <person name="Kruys A."/>
            <person name="Hutchinson M.I."/>
            <person name="Powell A.J."/>
            <person name="Barry K."/>
            <person name="Miller A.N."/>
            <person name="Grigoriev I.V."/>
            <person name="Debuchy R."/>
            <person name="Gladieux P."/>
            <person name="Hiltunen Thoren M."/>
            <person name="Johannesson H."/>
        </authorList>
    </citation>
    <scope>NUCLEOTIDE SEQUENCE</scope>
    <source>
        <strain evidence="4">PSN293</strain>
    </source>
</reference>
<dbReference type="Gene3D" id="3.40.50.720">
    <property type="entry name" value="NAD(P)-binding Rossmann-like Domain"/>
    <property type="match status" value="1"/>
</dbReference>
<evidence type="ECO:0000313" key="5">
    <source>
        <dbReference type="Proteomes" id="UP001301769"/>
    </source>
</evidence>
<protein>
    <recommendedName>
        <fullName evidence="3">NAD-dependent epimerase/dehydratase domain-containing protein</fullName>
    </recommendedName>
</protein>
<evidence type="ECO:0000259" key="3">
    <source>
        <dbReference type="Pfam" id="PF01370"/>
    </source>
</evidence>
<dbReference type="EMBL" id="MU858131">
    <property type="protein sequence ID" value="KAK4212246.1"/>
    <property type="molecule type" value="Genomic_DNA"/>
</dbReference>
<name>A0AAN6Y4V8_9PEZI</name>
<comment type="caution">
    <text evidence="4">The sequence shown here is derived from an EMBL/GenBank/DDBJ whole genome shotgun (WGS) entry which is preliminary data.</text>
</comment>
<gene>
    <name evidence="4" type="ORF">QBC37DRAFT_425308</name>
</gene>
<evidence type="ECO:0000256" key="2">
    <source>
        <dbReference type="ARBA" id="ARBA00023445"/>
    </source>
</evidence>
<accession>A0AAN6Y4V8</accession>